<proteinExistence type="inferred from homology"/>
<keyword evidence="6" id="KW-1185">Reference proteome</keyword>
<feature type="domain" description="AIG1-type G" evidence="5">
    <location>
        <begin position="29"/>
        <end position="214"/>
    </location>
</feature>
<dbReference type="InterPro" id="IPR006703">
    <property type="entry name" value="G_AIG1"/>
</dbReference>
<evidence type="ECO:0000259" key="5">
    <source>
        <dbReference type="PROSITE" id="PS51720"/>
    </source>
</evidence>
<dbReference type="InterPro" id="IPR045058">
    <property type="entry name" value="GIMA/IAN/Toc"/>
</dbReference>
<evidence type="ECO:0000256" key="2">
    <source>
        <dbReference type="ARBA" id="ARBA00022741"/>
    </source>
</evidence>
<feature type="compositionally biased region" description="Polar residues" evidence="4">
    <location>
        <begin position="1"/>
        <end position="10"/>
    </location>
</feature>
<dbReference type="OrthoDB" id="8954335at2759"/>
<keyword evidence="3" id="KW-0342">GTP-binding</keyword>
<dbReference type="InterPro" id="IPR027417">
    <property type="entry name" value="P-loop_NTPase"/>
</dbReference>
<keyword evidence="2" id="KW-0547">Nucleotide-binding</keyword>
<dbReference type="Proteomes" id="UP000515135">
    <property type="component" value="Unplaced"/>
</dbReference>
<dbReference type="PANTHER" id="PTHR10903">
    <property type="entry name" value="GTPASE, IMAP FAMILY MEMBER-RELATED"/>
    <property type="match status" value="1"/>
</dbReference>
<dbReference type="RefSeq" id="XP_019629870.1">
    <property type="nucleotide sequence ID" value="XM_019774311.1"/>
</dbReference>
<dbReference type="KEGG" id="bbel:109474099"/>
<protein>
    <submittedName>
        <fullName evidence="7">Immune-associated nucleotide-binding protein 12-like</fullName>
    </submittedName>
</protein>
<comment type="similarity">
    <text evidence="1">Belongs to the TRAFAC class TrmE-Era-EngA-EngB-Septin-like GTPase superfamily. AIG1/Toc34/Toc159-like paraseptin GTPase family. IAN subfamily.</text>
</comment>
<evidence type="ECO:0000313" key="7">
    <source>
        <dbReference type="RefSeq" id="XP_019629870.1"/>
    </source>
</evidence>
<feature type="region of interest" description="Disordered" evidence="4">
    <location>
        <begin position="1"/>
        <end position="23"/>
    </location>
</feature>
<organism evidence="6 7">
    <name type="scientific">Branchiostoma belcheri</name>
    <name type="common">Amphioxus</name>
    <dbReference type="NCBI Taxonomy" id="7741"/>
    <lineage>
        <taxon>Eukaryota</taxon>
        <taxon>Metazoa</taxon>
        <taxon>Chordata</taxon>
        <taxon>Cephalochordata</taxon>
        <taxon>Leptocardii</taxon>
        <taxon>Amphioxiformes</taxon>
        <taxon>Branchiostomatidae</taxon>
        <taxon>Branchiostoma</taxon>
    </lineage>
</organism>
<dbReference type="PROSITE" id="PS51720">
    <property type="entry name" value="G_AIG1"/>
    <property type="match status" value="1"/>
</dbReference>
<evidence type="ECO:0000256" key="4">
    <source>
        <dbReference type="SAM" id="MobiDB-lite"/>
    </source>
</evidence>
<dbReference type="SUPFAM" id="SSF52540">
    <property type="entry name" value="P-loop containing nucleoside triphosphate hydrolases"/>
    <property type="match status" value="1"/>
</dbReference>
<dbReference type="AlphaFoldDB" id="A0A6P4YK85"/>
<accession>A0A6P4YK85</accession>
<evidence type="ECO:0000256" key="1">
    <source>
        <dbReference type="ARBA" id="ARBA00008535"/>
    </source>
</evidence>
<reference evidence="7" key="1">
    <citation type="submission" date="2025-08" db="UniProtKB">
        <authorList>
            <consortium name="RefSeq"/>
        </authorList>
    </citation>
    <scope>IDENTIFICATION</scope>
    <source>
        <tissue evidence="7">Gonad</tissue>
    </source>
</reference>
<dbReference type="Pfam" id="PF04548">
    <property type="entry name" value="AIG1"/>
    <property type="match status" value="1"/>
</dbReference>
<gene>
    <name evidence="7" type="primary">LOC109474099</name>
</gene>
<evidence type="ECO:0000313" key="6">
    <source>
        <dbReference type="Proteomes" id="UP000515135"/>
    </source>
</evidence>
<name>A0A6P4YK85_BRABE</name>
<dbReference type="GeneID" id="109474099"/>
<dbReference type="GO" id="GO:0005525">
    <property type="term" value="F:GTP binding"/>
    <property type="evidence" value="ECO:0007669"/>
    <property type="project" value="UniProtKB-KW"/>
</dbReference>
<sequence>MESAESTNQPIRCGRPSQDDEDVEMESTGETITVLLFGKTRSGKSATGNSILGFKGFDAVHSTTTSYTQVCQKDNIKTVVVDTPDVTENQEDNASQEIDRWRQMTKDGFDALLLVCKLGVRFTDQQESLLGTLEEIFGTEIYKYTVVVLTHEDKLEVAMEEEGCTMEEYMSSSGLRILMEKVESRYVVLNNRCKTEDENRKQVRDLLRAALETI</sequence>
<evidence type="ECO:0000256" key="3">
    <source>
        <dbReference type="ARBA" id="ARBA00023134"/>
    </source>
</evidence>
<dbReference type="PANTHER" id="PTHR10903:SF184">
    <property type="entry name" value="GTP-BINDING PROTEIN A"/>
    <property type="match status" value="1"/>
</dbReference>
<dbReference type="Gene3D" id="3.40.50.300">
    <property type="entry name" value="P-loop containing nucleotide triphosphate hydrolases"/>
    <property type="match status" value="1"/>
</dbReference>